<evidence type="ECO:0008006" key="10">
    <source>
        <dbReference type="Google" id="ProtNLM"/>
    </source>
</evidence>
<dbReference type="InterPro" id="IPR004367">
    <property type="entry name" value="Cyclin_C-dom"/>
</dbReference>
<comment type="similarity">
    <text evidence="5">Belongs to the cyclin family.</text>
</comment>
<dbReference type="GO" id="GO:0051301">
    <property type="term" value="P:cell division"/>
    <property type="evidence" value="ECO:0007669"/>
    <property type="project" value="UniProtKB-KW"/>
</dbReference>
<feature type="non-terminal residue" evidence="8">
    <location>
        <position position="381"/>
    </location>
</feature>
<evidence type="ECO:0000256" key="5">
    <source>
        <dbReference type="RuleBase" id="RU000383"/>
    </source>
</evidence>
<keyword evidence="1" id="KW-0132">Cell division</keyword>
<dbReference type="Gene3D" id="1.10.472.10">
    <property type="entry name" value="Cyclin-like"/>
    <property type="match status" value="2"/>
</dbReference>
<keyword evidence="4" id="KW-0131">Cell cycle</keyword>
<keyword evidence="9" id="KW-1185">Reference proteome</keyword>
<keyword evidence="2" id="KW-0498">Mitosis</keyword>
<dbReference type="CDD" id="cd20520">
    <property type="entry name" value="CYCLIN_CCNE_rpt2"/>
    <property type="match status" value="1"/>
</dbReference>
<accession>A0ABD0M1E7</accession>
<organism evidence="8 9">
    <name type="scientific">Batillaria attramentaria</name>
    <dbReference type="NCBI Taxonomy" id="370345"/>
    <lineage>
        <taxon>Eukaryota</taxon>
        <taxon>Metazoa</taxon>
        <taxon>Spiralia</taxon>
        <taxon>Lophotrochozoa</taxon>
        <taxon>Mollusca</taxon>
        <taxon>Gastropoda</taxon>
        <taxon>Caenogastropoda</taxon>
        <taxon>Sorbeoconcha</taxon>
        <taxon>Cerithioidea</taxon>
        <taxon>Batillariidae</taxon>
        <taxon>Batillaria</taxon>
    </lineage>
</organism>
<dbReference type="InterPro" id="IPR039361">
    <property type="entry name" value="Cyclin"/>
</dbReference>
<dbReference type="AlphaFoldDB" id="A0ABD0M1E7"/>
<dbReference type="FunFam" id="1.10.472.10:FF:000001">
    <property type="entry name" value="G2/mitotic-specific cyclin"/>
    <property type="match status" value="1"/>
</dbReference>
<dbReference type="Pfam" id="PF02984">
    <property type="entry name" value="Cyclin_C"/>
    <property type="match status" value="1"/>
</dbReference>
<proteinExistence type="inferred from homology"/>
<evidence type="ECO:0000256" key="2">
    <source>
        <dbReference type="ARBA" id="ARBA00022776"/>
    </source>
</evidence>
<name>A0ABD0M1E7_9CAEN</name>
<dbReference type="Pfam" id="PF00134">
    <property type="entry name" value="Cyclin_N"/>
    <property type="match status" value="1"/>
</dbReference>
<dbReference type="Proteomes" id="UP001519460">
    <property type="component" value="Unassembled WGS sequence"/>
</dbReference>
<gene>
    <name evidence="8" type="ORF">BaRGS_00003016</name>
</gene>
<dbReference type="SMART" id="SM01332">
    <property type="entry name" value="Cyclin_C"/>
    <property type="match status" value="1"/>
</dbReference>
<dbReference type="InterPro" id="IPR048258">
    <property type="entry name" value="Cyclins_cyclin-box"/>
</dbReference>
<dbReference type="PANTHER" id="PTHR10177">
    <property type="entry name" value="CYCLINS"/>
    <property type="match status" value="1"/>
</dbReference>
<dbReference type="InterPro" id="IPR006671">
    <property type="entry name" value="Cyclin_N"/>
</dbReference>
<dbReference type="PROSITE" id="PS00292">
    <property type="entry name" value="CYCLINS"/>
    <property type="match status" value="1"/>
</dbReference>
<sequence>MDTISPLLSHLLEAPRFRDNKETKRKNKWLPISGTTAVASCILVPTSSAAFTGHLPLPGPAGDQENQENCEYDDNIIRSAALQGRSHFRFSNHFQHPPTQSRSCPLPLMSWADGKEVWEAMLEKEAKYPHTHHYIFKHPQLQARMRPVLFEWMMEVSEVYRLHRETLYLAMDFIDRYLQAVCDMPKTSLQLLGVTALFVASKFEEIYPPKVTDFAYVTDGACTEDDIKGYEIILSKALKWEFWPMTANSWLLLYLQLINLDCKDKSEEGMESDLKLIEPHFSANLYLQVIRLLDLCMWDMDCLQFDYSILAASALHHMGNIATLLKHTGLTWGDLVRCVQWMSPFAAVVKTMPPAQVKFFQTVKNYDAHNIQTKTVDLELY</sequence>
<evidence type="ECO:0000313" key="8">
    <source>
        <dbReference type="EMBL" id="KAK7505745.1"/>
    </source>
</evidence>
<dbReference type="EMBL" id="JACVVK020000009">
    <property type="protein sequence ID" value="KAK7505745.1"/>
    <property type="molecule type" value="Genomic_DNA"/>
</dbReference>
<keyword evidence="3 5" id="KW-0195">Cyclin</keyword>
<dbReference type="SUPFAM" id="SSF47954">
    <property type="entry name" value="Cyclin-like"/>
    <property type="match status" value="2"/>
</dbReference>
<feature type="domain" description="Cyclin C-terminal" evidence="7">
    <location>
        <begin position="245"/>
        <end position="377"/>
    </location>
</feature>
<dbReference type="InterPro" id="IPR036915">
    <property type="entry name" value="Cyclin-like_sf"/>
</dbReference>
<evidence type="ECO:0000259" key="7">
    <source>
        <dbReference type="SMART" id="SM01332"/>
    </source>
</evidence>
<dbReference type="SMART" id="SM00385">
    <property type="entry name" value="CYCLIN"/>
    <property type="match status" value="1"/>
</dbReference>
<evidence type="ECO:0000256" key="3">
    <source>
        <dbReference type="ARBA" id="ARBA00023127"/>
    </source>
</evidence>
<evidence type="ECO:0000256" key="1">
    <source>
        <dbReference type="ARBA" id="ARBA00022618"/>
    </source>
</evidence>
<evidence type="ECO:0000259" key="6">
    <source>
        <dbReference type="SMART" id="SM00385"/>
    </source>
</evidence>
<comment type="caution">
    <text evidence="8">The sequence shown here is derived from an EMBL/GenBank/DDBJ whole genome shotgun (WGS) entry which is preliminary data.</text>
</comment>
<feature type="domain" description="Cyclin-like" evidence="6">
    <location>
        <begin position="151"/>
        <end position="236"/>
    </location>
</feature>
<reference evidence="8 9" key="1">
    <citation type="journal article" date="2023" name="Sci. Data">
        <title>Genome assembly of the Korean intertidal mud-creeper Batillaria attramentaria.</title>
        <authorList>
            <person name="Patra A.K."/>
            <person name="Ho P.T."/>
            <person name="Jun S."/>
            <person name="Lee S.J."/>
            <person name="Kim Y."/>
            <person name="Won Y.J."/>
        </authorList>
    </citation>
    <scope>NUCLEOTIDE SEQUENCE [LARGE SCALE GENOMIC DNA]</scope>
    <source>
        <strain evidence="8">Wonlab-2016</strain>
    </source>
</reference>
<evidence type="ECO:0000313" key="9">
    <source>
        <dbReference type="Proteomes" id="UP001519460"/>
    </source>
</evidence>
<dbReference type="InterPro" id="IPR013763">
    <property type="entry name" value="Cyclin-like_dom"/>
</dbReference>
<evidence type="ECO:0000256" key="4">
    <source>
        <dbReference type="ARBA" id="ARBA00023306"/>
    </source>
</evidence>
<protein>
    <recommendedName>
        <fullName evidence="10">Cyclin N-terminal domain-containing protein</fullName>
    </recommendedName>
</protein>